<organism evidence="2 3">
    <name type="scientific">Brassica oleracea var. oleracea</name>
    <dbReference type="NCBI Taxonomy" id="109376"/>
    <lineage>
        <taxon>Eukaryota</taxon>
        <taxon>Viridiplantae</taxon>
        <taxon>Streptophyta</taxon>
        <taxon>Embryophyta</taxon>
        <taxon>Tracheophyta</taxon>
        <taxon>Spermatophyta</taxon>
        <taxon>Magnoliopsida</taxon>
        <taxon>eudicotyledons</taxon>
        <taxon>Gunneridae</taxon>
        <taxon>Pentapetalae</taxon>
        <taxon>rosids</taxon>
        <taxon>malvids</taxon>
        <taxon>Brassicales</taxon>
        <taxon>Brassicaceae</taxon>
        <taxon>Brassiceae</taxon>
        <taxon>Brassica</taxon>
    </lineage>
</organism>
<feature type="region of interest" description="Disordered" evidence="1">
    <location>
        <begin position="77"/>
        <end position="106"/>
    </location>
</feature>
<sequence length="282" mass="31707">MNVVDEEEPSGSAVVVREKGWNHGDRDNAQQKSSSPKPTSSTAAEPSIWCMYHEVKSHDTKDCKVLYGHFYKAYQKEERASPERAPVNDLNLEGESTDEEPPKSRRRVEVILSRHDDSSDDKIPSIAQDLREKLGRKTDSKDLRALLKWKVAKVSVNETDLRSILNESKARKTAHTVVAPSLQPQPTNLHEQINSKAEDLRVKLSQYKKRDLRPCLEAKRQAVTAQKWPTQVKADHQISFSAAHTRGISMPHNDPLLIDIGIGECQVTKVLVDTGSSVDLIF</sequence>
<reference evidence="2" key="1">
    <citation type="journal article" date="2014" name="Genome Biol.">
        <title>Transcriptome and methylome profiling reveals relics of genome dominance in the mesopolyploid Brassica oleracea.</title>
        <authorList>
            <person name="Parkin I.A."/>
            <person name="Koh C."/>
            <person name="Tang H."/>
            <person name="Robinson S.J."/>
            <person name="Kagale S."/>
            <person name="Clarke W.E."/>
            <person name="Town C.D."/>
            <person name="Nixon J."/>
            <person name="Krishnakumar V."/>
            <person name="Bidwell S.L."/>
            <person name="Denoeud F."/>
            <person name="Belcram H."/>
            <person name="Links M.G."/>
            <person name="Just J."/>
            <person name="Clarke C."/>
            <person name="Bender T."/>
            <person name="Huebert T."/>
            <person name="Mason A.S."/>
            <person name="Pires J.C."/>
            <person name="Barker G."/>
            <person name="Moore J."/>
            <person name="Walley P.G."/>
            <person name="Manoli S."/>
            <person name="Batley J."/>
            <person name="Edwards D."/>
            <person name="Nelson M.N."/>
            <person name="Wang X."/>
            <person name="Paterson A.H."/>
            <person name="King G."/>
            <person name="Bancroft I."/>
            <person name="Chalhoub B."/>
            <person name="Sharpe A.G."/>
        </authorList>
    </citation>
    <scope>NUCLEOTIDE SEQUENCE [LARGE SCALE GENOMIC DNA]</scope>
    <source>
        <strain evidence="2">cv. TO1000</strain>
    </source>
</reference>
<accession>A0A0D2ZUX1</accession>
<name>A0A0D2ZUX1_BRAOL</name>
<feature type="compositionally biased region" description="Basic and acidic residues" evidence="1">
    <location>
        <begin position="16"/>
        <end position="29"/>
    </location>
</feature>
<protein>
    <submittedName>
        <fullName evidence="2">Uncharacterized protein</fullName>
    </submittedName>
</protein>
<reference evidence="2" key="2">
    <citation type="submission" date="2015-06" db="UniProtKB">
        <authorList>
            <consortium name="EnsemblPlants"/>
        </authorList>
    </citation>
    <scope>IDENTIFICATION</scope>
</reference>
<dbReference type="Gramene" id="Bo01402s020.1">
    <property type="protein sequence ID" value="Bo01402s020.1"/>
    <property type="gene ID" value="Bo01402s020"/>
</dbReference>
<evidence type="ECO:0000313" key="3">
    <source>
        <dbReference type="Proteomes" id="UP000032141"/>
    </source>
</evidence>
<evidence type="ECO:0000256" key="1">
    <source>
        <dbReference type="SAM" id="MobiDB-lite"/>
    </source>
</evidence>
<dbReference type="Proteomes" id="UP000032141">
    <property type="component" value="Unassembled WGS sequence"/>
</dbReference>
<evidence type="ECO:0000313" key="2">
    <source>
        <dbReference type="EnsemblPlants" id="Bo01402s020.1"/>
    </source>
</evidence>
<feature type="region of interest" description="Disordered" evidence="1">
    <location>
        <begin position="1"/>
        <end position="45"/>
    </location>
</feature>
<dbReference type="HOGENOM" id="CLU_988143_0_0_1"/>
<keyword evidence="3" id="KW-1185">Reference proteome</keyword>
<dbReference type="eggNOG" id="KOG0017">
    <property type="taxonomic scope" value="Eukaryota"/>
</dbReference>
<dbReference type="EnsemblPlants" id="Bo01402s020.1">
    <property type="protein sequence ID" value="Bo01402s020.1"/>
    <property type="gene ID" value="Bo01402s020"/>
</dbReference>
<dbReference type="AlphaFoldDB" id="A0A0D2ZUX1"/>
<feature type="compositionally biased region" description="Low complexity" evidence="1">
    <location>
        <begin position="30"/>
        <end position="43"/>
    </location>
</feature>
<proteinExistence type="predicted"/>